<dbReference type="AlphaFoldDB" id="A0A9N9EQY9"/>
<name>A0A9N9EQY9_9GLOM</name>
<reference evidence="1" key="1">
    <citation type="submission" date="2021-06" db="EMBL/GenBank/DDBJ databases">
        <authorList>
            <person name="Kallberg Y."/>
            <person name="Tangrot J."/>
            <person name="Rosling A."/>
        </authorList>
    </citation>
    <scope>NUCLEOTIDE SEQUENCE</scope>
    <source>
        <strain evidence="1">IN212</strain>
    </source>
</reference>
<dbReference type="Proteomes" id="UP000789396">
    <property type="component" value="Unassembled WGS sequence"/>
</dbReference>
<evidence type="ECO:0000313" key="1">
    <source>
        <dbReference type="EMBL" id="CAG8689727.1"/>
    </source>
</evidence>
<accession>A0A9N9EQY9</accession>
<evidence type="ECO:0000313" key="2">
    <source>
        <dbReference type="Proteomes" id="UP000789396"/>
    </source>
</evidence>
<keyword evidence="2" id="KW-1185">Reference proteome</keyword>
<protein>
    <submittedName>
        <fullName evidence="1">11629_t:CDS:1</fullName>
    </submittedName>
</protein>
<organism evidence="1 2">
    <name type="scientific">Racocetra fulgida</name>
    <dbReference type="NCBI Taxonomy" id="60492"/>
    <lineage>
        <taxon>Eukaryota</taxon>
        <taxon>Fungi</taxon>
        <taxon>Fungi incertae sedis</taxon>
        <taxon>Mucoromycota</taxon>
        <taxon>Glomeromycotina</taxon>
        <taxon>Glomeromycetes</taxon>
        <taxon>Diversisporales</taxon>
        <taxon>Gigasporaceae</taxon>
        <taxon>Racocetra</taxon>
    </lineage>
</organism>
<gene>
    <name evidence="1" type="ORF">RFULGI_LOCUS9945</name>
</gene>
<proteinExistence type="predicted"/>
<sequence>MSLYLTDDESSITVTYGGAFADVERAGVFLFNKHVEVTVEKQCEIARFIGANDSFDIDNVD</sequence>
<dbReference type="EMBL" id="CAJVPZ010018699">
    <property type="protein sequence ID" value="CAG8689727.1"/>
    <property type="molecule type" value="Genomic_DNA"/>
</dbReference>
<feature type="non-terminal residue" evidence="1">
    <location>
        <position position="61"/>
    </location>
</feature>
<comment type="caution">
    <text evidence="1">The sequence shown here is derived from an EMBL/GenBank/DDBJ whole genome shotgun (WGS) entry which is preliminary data.</text>
</comment>